<comment type="subcellular location">
    <subcellularLocation>
        <location evidence="1">Membrane</location>
        <topology evidence="1">Multi-pass membrane protein</topology>
    </subcellularLocation>
</comment>
<reference evidence="7 8" key="1">
    <citation type="journal article" date="2011" name="Proc. Natl. Acad. Sci. U.S.A.">
        <title>Niche of harmful alga Aureococcus anophagefferens revealed through ecogenomics.</title>
        <authorList>
            <person name="Gobler C.J."/>
            <person name="Berry D.L."/>
            <person name="Dyhrman S.T."/>
            <person name="Wilhelm S.W."/>
            <person name="Salamov A."/>
            <person name="Lobanov A.V."/>
            <person name="Zhang Y."/>
            <person name="Collier J.L."/>
            <person name="Wurch L.L."/>
            <person name="Kustka A.B."/>
            <person name="Dill B.D."/>
            <person name="Shah M."/>
            <person name="VerBerkmoes N.C."/>
            <person name="Kuo A."/>
            <person name="Terry A."/>
            <person name="Pangilinan J."/>
            <person name="Lindquist E.A."/>
            <person name="Lucas S."/>
            <person name="Paulsen I.T."/>
            <person name="Hattenrath-Lehmann T.K."/>
            <person name="Talmage S.C."/>
            <person name="Walker E.A."/>
            <person name="Koch F."/>
            <person name="Burson A.M."/>
            <person name="Marcoval M.A."/>
            <person name="Tang Y.Z."/>
            <person name="Lecleir G.R."/>
            <person name="Coyne K.J."/>
            <person name="Berg G.M."/>
            <person name="Bertrand E.M."/>
            <person name="Saito M.A."/>
            <person name="Gladyshev V.N."/>
            <person name="Grigoriev I.V."/>
        </authorList>
    </citation>
    <scope>NUCLEOTIDE SEQUENCE [LARGE SCALE GENOMIC DNA]</scope>
    <source>
        <strain evidence="8">CCMP 1984</strain>
    </source>
</reference>
<feature type="non-terminal residue" evidence="7">
    <location>
        <position position="1"/>
    </location>
</feature>
<organism evidence="8">
    <name type="scientific">Aureococcus anophagefferens</name>
    <name type="common">Harmful bloom alga</name>
    <dbReference type="NCBI Taxonomy" id="44056"/>
    <lineage>
        <taxon>Eukaryota</taxon>
        <taxon>Sar</taxon>
        <taxon>Stramenopiles</taxon>
        <taxon>Ochrophyta</taxon>
        <taxon>Pelagophyceae</taxon>
        <taxon>Pelagomonadales</taxon>
        <taxon>Pelagomonadaceae</taxon>
        <taxon>Aureococcus</taxon>
    </lineage>
</organism>
<dbReference type="PANTHER" id="PTHR11266:SF17">
    <property type="entry name" value="PROTEIN MPV17"/>
    <property type="match status" value="1"/>
</dbReference>
<dbReference type="GO" id="GO:1901858">
    <property type="term" value="P:regulation of mitochondrial DNA metabolic process"/>
    <property type="evidence" value="ECO:0007669"/>
    <property type="project" value="TreeGrafter"/>
</dbReference>
<comment type="similarity">
    <text evidence="2 6">Belongs to the peroxisomal membrane protein PXMP2/4 family.</text>
</comment>
<dbReference type="Proteomes" id="UP000002729">
    <property type="component" value="Unassembled WGS sequence"/>
</dbReference>
<feature type="transmembrane region" description="Helical" evidence="6">
    <location>
        <begin position="86"/>
        <end position="108"/>
    </location>
</feature>
<evidence type="ECO:0000256" key="2">
    <source>
        <dbReference type="ARBA" id="ARBA00006824"/>
    </source>
</evidence>
<dbReference type="OMA" id="YVNINYV"/>
<dbReference type="PANTHER" id="PTHR11266">
    <property type="entry name" value="PEROXISOMAL MEMBRANE PROTEIN 2, PXMP2 MPV17"/>
    <property type="match status" value="1"/>
</dbReference>
<dbReference type="AlphaFoldDB" id="F0Y816"/>
<sequence length="166" mass="17804">ALYNGALVAHPFATKAAGTGVTYVLSDLTAQAFEGSREPAAARLGRACRFGAIGALWVGPLLAAWFQVMDWAVPGAGAASVAAKVLMDQCIQGPFMISSMFVLAALSAGESRRDAVGKARRMLRPTWVKSVYVWSPVQAVQQTLVPLEYRVAVANFVSYFWDTYLA</sequence>
<feature type="transmembrane region" description="Helical" evidence="6">
    <location>
        <begin position="47"/>
        <end position="66"/>
    </location>
</feature>
<dbReference type="EMBL" id="GL833127">
    <property type="protein sequence ID" value="EGB08526.1"/>
    <property type="molecule type" value="Genomic_DNA"/>
</dbReference>
<accession>F0Y816</accession>
<dbReference type="GO" id="GO:0015267">
    <property type="term" value="F:channel activity"/>
    <property type="evidence" value="ECO:0007669"/>
    <property type="project" value="TreeGrafter"/>
</dbReference>
<feature type="non-terminal residue" evidence="7">
    <location>
        <position position="166"/>
    </location>
</feature>
<evidence type="ECO:0000313" key="8">
    <source>
        <dbReference type="Proteomes" id="UP000002729"/>
    </source>
</evidence>
<dbReference type="GO" id="GO:0016020">
    <property type="term" value="C:membrane"/>
    <property type="evidence" value="ECO:0007669"/>
    <property type="project" value="UniProtKB-SubCell"/>
</dbReference>
<evidence type="ECO:0000256" key="5">
    <source>
        <dbReference type="ARBA" id="ARBA00023136"/>
    </source>
</evidence>
<dbReference type="eggNOG" id="KOG1944">
    <property type="taxonomic scope" value="Eukaryota"/>
</dbReference>
<evidence type="ECO:0000256" key="1">
    <source>
        <dbReference type="ARBA" id="ARBA00004141"/>
    </source>
</evidence>
<name>F0Y816_AURAN</name>
<gene>
    <name evidence="7" type="ORF">AURANDRAFT_6252</name>
</gene>
<dbReference type="KEGG" id="aaf:AURANDRAFT_6252"/>
<keyword evidence="8" id="KW-1185">Reference proteome</keyword>
<dbReference type="InterPro" id="IPR007248">
    <property type="entry name" value="Mpv17_PMP22"/>
</dbReference>
<keyword evidence="4 6" id="KW-1133">Transmembrane helix</keyword>
<proteinExistence type="inferred from homology"/>
<evidence type="ECO:0000256" key="4">
    <source>
        <dbReference type="ARBA" id="ARBA00022989"/>
    </source>
</evidence>
<evidence type="ECO:0000313" key="7">
    <source>
        <dbReference type="EMBL" id="EGB08526.1"/>
    </source>
</evidence>
<dbReference type="RefSeq" id="XP_009036456.1">
    <property type="nucleotide sequence ID" value="XM_009038208.1"/>
</dbReference>
<dbReference type="GO" id="GO:0005739">
    <property type="term" value="C:mitochondrion"/>
    <property type="evidence" value="ECO:0007669"/>
    <property type="project" value="TreeGrafter"/>
</dbReference>
<keyword evidence="3 6" id="KW-0812">Transmembrane</keyword>
<evidence type="ECO:0008006" key="9">
    <source>
        <dbReference type="Google" id="ProtNLM"/>
    </source>
</evidence>
<dbReference type="OrthoDB" id="198500at2759"/>
<dbReference type="Pfam" id="PF04117">
    <property type="entry name" value="Mpv17_PMP22"/>
    <property type="match status" value="1"/>
</dbReference>
<dbReference type="InParanoid" id="F0Y816"/>
<keyword evidence="5 6" id="KW-0472">Membrane</keyword>
<protein>
    <recommendedName>
        <fullName evidence="9">Peroxisomal membrane protein MPV17</fullName>
    </recommendedName>
</protein>
<dbReference type="GeneID" id="20223935"/>
<evidence type="ECO:0000256" key="6">
    <source>
        <dbReference type="RuleBase" id="RU363053"/>
    </source>
</evidence>
<evidence type="ECO:0000256" key="3">
    <source>
        <dbReference type="ARBA" id="ARBA00022692"/>
    </source>
</evidence>